<dbReference type="InterPro" id="IPR002566">
    <property type="entry name" value="Msp4_OMP-like"/>
</dbReference>
<sequence>MEISYSTIDDKICRTRSGSSASGKYGVYANETTNKASSGHNKVAVCGAEGLENTGSQNSPQVLRDFVRETLKGDGSKNWPTSTAATDGKPQPEPNDNAKAVAKDLVEKLSSDEKTIVAGLLAKTIEGGEVIEIRAVSSTSVMVNACYDLLSEGLGVVPYACVGLGGNFVGVVDGHITNHSISDPVCT</sequence>
<dbReference type="Proteomes" id="UP000033441">
    <property type="component" value="Unassembled WGS sequence"/>
</dbReference>
<dbReference type="AlphaFoldDB" id="A0A0F3NAU3"/>
<reference evidence="3 4" key="1">
    <citation type="submission" date="2015-02" db="EMBL/GenBank/DDBJ databases">
        <title>Genome Sequencing of Rickettsiales.</title>
        <authorList>
            <person name="Daugherty S.C."/>
            <person name="Su Q."/>
            <person name="Abolude K."/>
            <person name="Beier-Sexton M."/>
            <person name="Carlyon J.A."/>
            <person name="Carter R."/>
            <person name="Day N.P."/>
            <person name="Dumler S.J."/>
            <person name="Dyachenko V."/>
            <person name="Godinez A."/>
            <person name="Kurtti T.J."/>
            <person name="Lichay M."/>
            <person name="Mullins K.E."/>
            <person name="Ott S."/>
            <person name="Pappas-Brown V."/>
            <person name="Paris D.H."/>
            <person name="Patel P."/>
            <person name="Richards A.L."/>
            <person name="Sadzewicz L."/>
            <person name="Sears K."/>
            <person name="Seidman D."/>
            <person name="Sengamalay N."/>
            <person name="Stenos J."/>
            <person name="Tallon L.J."/>
            <person name="Vincent G."/>
            <person name="Fraser C.M."/>
            <person name="Munderloh U."/>
            <person name="Dunning-Hotopp J.C."/>
        </authorList>
    </citation>
    <scope>NUCLEOTIDE SEQUENCE [LARGE SCALE GENOMIC DNA]</scope>
    <source>
        <strain evidence="3 4">ApMUC09</strain>
    </source>
</reference>
<gene>
    <name evidence="3" type="ORF">APHMUC_0910</name>
</gene>
<evidence type="ECO:0000259" key="2">
    <source>
        <dbReference type="Pfam" id="PF01617"/>
    </source>
</evidence>
<proteinExistence type="predicted"/>
<dbReference type="PATRIC" id="fig|1359152.3.peg.952"/>
<organism evidence="3 4">
    <name type="scientific">Anaplasma phagocytophilum str. ApMUC09</name>
    <dbReference type="NCBI Taxonomy" id="1359152"/>
    <lineage>
        <taxon>Bacteria</taxon>
        <taxon>Pseudomonadati</taxon>
        <taxon>Pseudomonadota</taxon>
        <taxon>Alphaproteobacteria</taxon>
        <taxon>Rickettsiales</taxon>
        <taxon>Anaplasmataceae</taxon>
        <taxon>Anaplasma</taxon>
        <taxon>phagocytophilum group</taxon>
    </lineage>
</organism>
<dbReference type="Pfam" id="PF01617">
    <property type="entry name" value="Surface_Ag_2"/>
    <property type="match status" value="1"/>
</dbReference>
<name>A0A0F3NAU3_ANAPH</name>
<accession>A0A0F3NAU3</accession>
<evidence type="ECO:0000313" key="3">
    <source>
        <dbReference type="EMBL" id="KJV65155.1"/>
    </source>
</evidence>
<feature type="domain" description="Msp4/OMP-like" evidence="2">
    <location>
        <begin position="111"/>
        <end position="173"/>
    </location>
</feature>
<evidence type="ECO:0000313" key="4">
    <source>
        <dbReference type="Proteomes" id="UP000033441"/>
    </source>
</evidence>
<evidence type="ECO:0000256" key="1">
    <source>
        <dbReference type="SAM" id="MobiDB-lite"/>
    </source>
</evidence>
<protein>
    <submittedName>
        <fullName evidence="3">Surface antigen family protein</fullName>
    </submittedName>
</protein>
<feature type="region of interest" description="Disordered" evidence="1">
    <location>
        <begin position="72"/>
        <end position="96"/>
    </location>
</feature>
<comment type="caution">
    <text evidence="3">The sequence shown here is derived from an EMBL/GenBank/DDBJ whole genome shotgun (WGS) entry which is preliminary data.</text>
</comment>
<dbReference type="EMBL" id="LANV01000001">
    <property type="protein sequence ID" value="KJV65155.1"/>
    <property type="molecule type" value="Genomic_DNA"/>
</dbReference>